<dbReference type="PANTHER" id="PTHR24198:SF165">
    <property type="entry name" value="ANKYRIN REPEAT-CONTAINING PROTEIN-RELATED"/>
    <property type="match status" value="1"/>
</dbReference>
<dbReference type="EMBL" id="CAJNNV010027710">
    <property type="protein sequence ID" value="CAE8621328.1"/>
    <property type="molecule type" value="Genomic_DNA"/>
</dbReference>
<accession>A0A813GEN7</accession>
<dbReference type="InterPro" id="IPR002110">
    <property type="entry name" value="Ankyrin_rpt"/>
</dbReference>
<dbReference type="Gene3D" id="1.25.40.20">
    <property type="entry name" value="Ankyrin repeat-containing domain"/>
    <property type="match status" value="1"/>
</dbReference>
<name>A0A813GEN7_POLGL</name>
<dbReference type="SUPFAM" id="SSF48403">
    <property type="entry name" value="Ankyrin repeat"/>
    <property type="match status" value="1"/>
</dbReference>
<evidence type="ECO:0000313" key="4">
    <source>
        <dbReference type="EMBL" id="CAE8621328.1"/>
    </source>
</evidence>
<organism evidence="4 5">
    <name type="scientific">Polarella glacialis</name>
    <name type="common">Dinoflagellate</name>
    <dbReference type="NCBI Taxonomy" id="89957"/>
    <lineage>
        <taxon>Eukaryota</taxon>
        <taxon>Sar</taxon>
        <taxon>Alveolata</taxon>
        <taxon>Dinophyceae</taxon>
        <taxon>Suessiales</taxon>
        <taxon>Suessiaceae</taxon>
        <taxon>Polarella</taxon>
    </lineage>
</organism>
<dbReference type="PANTHER" id="PTHR24198">
    <property type="entry name" value="ANKYRIN REPEAT AND PROTEIN KINASE DOMAIN-CONTAINING PROTEIN"/>
    <property type="match status" value="1"/>
</dbReference>
<dbReference type="PROSITE" id="PS50297">
    <property type="entry name" value="ANK_REP_REGION"/>
    <property type="match status" value="2"/>
</dbReference>
<dbReference type="OrthoDB" id="1577640at2759"/>
<comment type="caution">
    <text evidence="4">The sequence shown here is derived from an EMBL/GenBank/DDBJ whole genome shotgun (WGS) entry which is preliminary data.</text>
</comment>
<sequence length="163" mass="17966">DDAVKLEQLLTSSTAAIDTREEGSGQTPLMAACLAGKAQAVEMLLKFKADTSIGEKDGYTPFHGAGFQGHRRVAKVLLKHGLDPNEMHKDGFTPLHRACWGREKRHTKMLMTLIKEGGVDPLQKSKEGKTCLEMTQNEQTRTAIQNWLADTSKKTGEGKRAEM</sequence>
<feature type="non-terminal residue" evidence="4">
    <location>
        <position position="1"/>
    </location>
</feature>
<dbReference type="Proteomes" id="UP000654075">
    <property type="component" value="Unassembled WGS sequence"/>
</dbReference>
<keyword evidence="5" id="KW-1185">Reference proteome</keyword>
<feature type="repeat" description="ANK" evidence="3">
    <location>
        <begin position="24"/>
        <end position="56"/>
    </location>
</feature>
<dbReference type="Pfam" id="PF12796">
    <property type="entry name" value="Ank_2"/>
    <property type="match status" value="1"/>
</dbReference>
<dbReference type="PROSITE" id="PS50088">
    <property type="entry name" value="ANK_REPEAT"/>
    <property type="match status" value="2"/>
</dbReference>
<dbReference type="GO" id="GO:0005737">
    <property type="term" value="C:cytoplasm"/>
    <property type="evidence" value="ECO:0007669"/>
    <property type="project" value="TreeGrafter"/>
</dbReference>
<feature type="repeat" description="ANK" evidence="3">
    <location>
        <begin position="57"/>
        <end position="89"/>
    </location>
</feature>
<protein>
    <submittedName>
        <fullName evidence="4">Uncharacterized protein</fullName>
    </submittedName>
</protein>
<evidence type="ECO:0000313" key="5">
    <source>
        <dbReference type="Proteomes" id="UP000654075"/>
    </source>
</evidence>
<dbReference type="SMART" id="SM00248">
    <property type="entry name" value="ANK"/>
    <property type="match status" value="3"/>
</dbReference>
<dbReference type="Pfam" id="PF00023">
    <property type="entry name" value="Ank"/>
    <property type="match status" value="1"/>
</dbReference>
<dbReference type="AlphaFoldDB" id="A0A813GEN7"/>
<evidence type="ECO:0000256" key="1">
    <source>
        <dbReference type="ARBA" id="ARBA00022737"/>
    </source>
</evidence>
<dbReference type="OMA" id="TCLMRAC"/>
<proteinExistence type="predicted"/>
<evidence type="ECO:0000256" key="2">
    <source>
        <dbReference type="ARBA" id="ARBA00023043"/>
    </source>
</evidence>
<dbReference type="InterPro" id="IPR036770">
    <property type="entry name" value="Ankyrin_rpt-contain_sf"/>
</dbReference>
<evidence type="ECO:0000256" key="3">
    <source>
        <dbReference type="PROSITE-ProRule" id="PRU00023"/>
    </source>
</evidence>
<keyword evidence="1" id="KW-0677">Repeat</keyword>
<keyword evidence="2 3" id="KW-0040">ANK repeat</keyword>
<gene>
    <name evidence="4" type="ORF">PGLA1383_LOCUS38848</name>
</gene>
<reference evidence="4" key="1">
    <citation type="submission" date="2021-02" db="EMBL/GenBank/DDBJ databases">
        <authorList>
            <person name="Dougan E. K."/>
            <person name="Rhodes N."/>
            <person name="Thang M."/>
            <person name="Chan C."/>
        </authorList>
    </citation>
    <scope>NUCLEOTIDE SEQUENCE</scope>
</reference>